<keyword evidence="4 5" id="KW-0472">Membrane</keyword>
<evidence type="ECO:0000256" key="2">
    <source>
        <dbReference type="ARBA" id="ARBA00022692"/>
    </source>
</evidence>
<dbReference type="InterPro" id="IPR050638">
    <property type="entry name" value="AA-Vitamin_Transporters"/>
</dbReference>
<feature type="transmembrane region" description="Helical" evidence="5">
    <location>
        <begin position="171"/>
        <end position="189"/>
    </location>
</feature>
<dbReference type="SUPFAM" id="SSF103481">
    <property type="entry name" value="Multidrug resistance efflux transporter EmrE"/>
    <property type="match status" value="1"/>
</dbReference>
<sequence length="368" mass="40327">MSFVGAPDHNSYSNKTIPAVPVQLQTADLDWLHSPSFSQSFPMHVSSGRWLYGFLLAMVTTILWAVLPIMLKEVLAGMDAYTVTWYRLLSAGAVLFVWLAIRGRLPSIRALSTANKWLLAVAILGLAFNYVLYVMALSRLTPGTMQLMIQVAPIMLMLGSMMIFRERFGIGQLIGLVVLSLGFVLFFNQRLGELFTQLSDYTLGILITLAAAFTWALYGLAQKQLLTIWSSVTVMMVIYLACGLLILPLAEPLQIFELTTLQLWMLVGCCLNTLVAYGAFAEALVHWEASRVSATIATTPLFTFSLVALGSLLWPSVIKPELLNSVAYLGALLVVTGSALIALAPSLIQNLKNRRLRRLAVTPPPAGS</sequence>
<feature type="transmembrane region" description="Helical" evidence="5">
    <location>
        <begin position="292"/>
        <end position="314"/>
    </location>
</feature>
<feature type="domain" description="EamA" evidence="6">
    <location>
        <begin position="52"/>
        <end position="186"/>
    </location>
</feature>
<feature type="transmembrane region" description="Helical" evidence="5">
    <location>
        <begin position="326"/>
        <end position="348"/>
    </location>
</feature>
<evidence type="ECO:0000256" key="3">
    <source>
        <dbReference type="ARBA" id="ARBA00022989"/>
    </source>
</evidence>
<feature type="transmembrane region" description="Helical" evidence="5">
    <location>
        <begin position="228"/>
        <end position="249"/>
    </location>
</feature>
<feature type="transmembrane region" description="Helical" evidence="5">
    <location>
        <begin position="117"/>
        <end position="135"/>
    </location>
</feature>
<feature type="transmembrane region" description="Helical" evidence="5">
    <location>
        <begin position="147"/>
        <end position="164"/>
    </location>
</feature>
<dbReference type="PANTHER" id="PTHR32322:SF2">
    <property type="entry name" value="EAMA DOMAIN-CONTAINING PROTEIN"/>
    <property type="match status" value="1"/>
</dbReference>
<name>A0A0F9UW14_9ZZZZ</name>
<dbReference type="EMBL" id="LAZR01000067">
    <property type="protein sequence ID" value="KKN95929.1"/>
    <property type="molecule type" value="Genomic_DNA"/>
</dbReference>
<comment type="subcellular location">
    <subcellularLocation>
        <location evidence="1">Membrane</location>
        <topology evidence="1">Multi-pass membrane protein</topology>
    </subcellularLocation>
</comment>
<feature type="transmembrane region" description="Helical" evidence="5">
    <location>
        <begin position="50"/>
        <end position="71"/>
    </location>
</feature>
<keyword evidence="3 5" id="KW-1133">Transmembrane helix</keyword>
<feature type="transmembrane region" description="Helical" evidence="5">
    <location>
        <begin position="201"/>
        <end position="221"/>
    </location>
</feature>
<keyword evidence="2 5" id="KW-0812">Transmembrane</keyword>
<feature type="transmembrane region" description="Helical" evidence="5">
    <location>
        <begin position="83"/>
        <end position="105"/>
    </location>
</feature>
<dbReference type="GO" id="GO:0016020">
    <property type="term" value="C:membrane"/>
    <property type="evidence" value="ECO:0007669"/>
    <property type="project" value="UniProtKB-SubCell"/>
</dbReference>
<proteinExistence type="predicted"/>
<gene>
    <name evidence="7" type="ORF">LCGC14_0171640</name>
</gene>
<protein>
    <recommendedName>
        <fullName evidence="6">EamA domain-containing protein</fullName>
    </recommendedName>
</protein>
<evidence type="ECO:0000256" key="1">
    <source>
        <dbReference type="ARBA" id="ARBA00004141"/>
    </source>
</evidence>
<evidence type="ECO:0000256" key="4">
    <source>
        <dbReference type="ARBA" id="ARBA00023136"/>
    </source>
</evidence>
<dbReference type="AlphaFoldDB" id="A0A0F9UW14"/>
<reference evidence="7" key="1">
    <citation type="journal article" date="2015" name="Nature">
        <title>Complex archaea that bridge the gap between prokaryotes and eukaryotes.</title>
        <authorList>
            <person name="Spang A."/>
            <person name="Saw J.H."/>
            <person name="Jorgensen S.L."/>
            <person name="Zaremba-Niedzwiedzka K."/>
            <person name="Martijn J."/>
            <person name="Lind A.E."/>
            <person name="van Eijk R."/>
            <person name="Schleper C."/>
            <person name="Guy L."/>
            <person name="Ettema T.J."/>
        </authorList>
    </citation>
    <scope>NUCLEOTIDE SEQUENCE</scope>
</reference>
<comment type="caution">
    <text evidence="7">The sequence shown here is derived from an EMBL/GenBank/DDBJ whole genome shotgun (WGS) entry which is preliminary data.</text>
</comment>
<feature type="transmembrane region" description="Helical" evidence="5">
    <location>
        <begin position="261"/>
        <end position="280"/>
    </location>
</feature>
<dbReference type="InterPro" id="IPR037185">
    <property type="entry name" value="EmrE-like"/>
</dbReference>
<feature type="domain" description="EamA" evidence="6">
    <location>
        <begin position="203"/>
        <end position="342"/>
    </location>
</feature>
<dbReference type="PANTHER" id="PTHR32322">
    <property type="entry name" value="INNER MEMBRANE TRANSPORTER"/>
    <property type="match status" value="1"/>
</dbReference>
<evidence type="ECO:0000256" key="5">
    <source>
        <dbReference type="SAM" id="Phobius"/>
    </source>
</evidence>
<evidence type="ECO:0000313" key="7">
    <source>
        <dbReference type="EMBL" id="KKN95929.1"/>
    </source>
</evidence>
<dbReference type="Pfam" id="PF00892">
    <property type="entry name" value="EamA"/>
    <property type="match status" value="2"/>
</dbReference>
<evidence type="ECO:0000259" key="6">
    <source>
        <dbReference type="Pfam" id="PF00892"/>
    </source>
</evidence>
<dbReference type="InterPro" id="IPR000620">
    <property type="entry name" value="EamA_dom"/>
</dbReference>
<accession>A0A0F9UW14</accession>
<organism evidence="7">
    <name type="scientific">marine sediment metagenome</name>
    <dbReference type="NCBI Taxonomy" id="412755"/>
    <lineage>
        <taxon>unclassified sequences</taxon>
        <taxon>metagenomes</taxon>
        <taxon>ecological metagenomes</taxon>
    </lineage>
</organism>